<dbReference type="InterPro" id="IPR039300">
    <property type="entry name" value="JASON"/>
</dbReference>
<dbReference type="InterPro" id="IPR043502">
    <property type="entry name" value="DNA/RNA_pol_sf"/>
</dbReference>
<dbReference type="Gene3D" id="3.10.10.10">
    <property type="entry name" value="HIV Type 1 Reverse Transcriptase, subunit A, domain 1"/>
    <property type="match status" value="1"/>
</dbReference>
<feature type="compositionally biased region" description="Polar residues" evidence="1">
    <location>
        <begin position="342"/>
        <end position="353"/>
    </location>
</feature>
<feature type="compositionally biased region" description="Polar residues" evidence="1">
    <location>
        <begin position="580"/>
        <end position="597"/>
    </location>
</feature>
<feature type="region of interest" description="Disordered" evidence="1">
    <location>
        <begin position="567"/>
        <end position="597"/>
    </location>
</feature>
<reference evidence="2" key="1">
    <citation type="submission" date="2020-06" db="EMBL/GenBank/DDBJ databases">
        <authorList>
            <person name="Li T."/>
            <person name="Hu X."/>
            <person name="Zhang T."/>
            <person name="Song X."/>
            <person name="Zhang H."/>
            <person name="Dai N."/>
            <person name="Sheng W."/>
            <person name="Hou X."/>
            <person name="Wei L."/>
        </authorList>
    </citation>
    <scope>NUCLEOTIDE SEQUENCE</scope>
    <source>
        <strain evidence="2">KEN8</strain>
        <tissue evidence="2">Leaf</tissue>
    </source>
</reference>
<dbReference type="PANTHER" id="PTHR33318">
    <property type="entry name" value="ASPARTYL/GLUTAMYL-TRNA(ASN/GLN) AMIDOTRANSFERASE SUBUNIT"/>
    <property type="match status" value="1"/>
</dbReference>
<gene>
    <name evidence="2" type="ORF">Scaly_1166900</name>
</gene>
<reference evidence="2" key="2">
    <citation type="journal article" date="2024" name="Plant">
        <title>Genomic evolution and insights into agronomic trait innovations of Sesamum species.</title>
        <authorList>
            <person name="Miao H."/>
            <person name="Wang L."/>
            <person name="Qu L."/>
            <person name="Liu H."/>
            <person name="Sun Y."/>
            <person name="Le M."/>
            <person name="Wang Q."/>
            <person name="Wei S."/>
            <person name="Zheng Y."/>
            <person name="Lin W."/>
            <person name="Duan Y."/>
            <person name="Cao H."/>
            <person name="Xiong S."/>
            <person name="Wang X."/>
            <person name="Wei L."/>
            <person name="Li C."/>
            <person name="Ma Q."/>
            <person name="Ju M."/>
            <person name="Zhao R."/>
            <person name="Li G."/>
            <person name="Mu C."/>
            <person name="Tian Q."/>
            <person name="Mei H."/>
            <person name="Zhang T."/>
            <person name="Gao T."/>
            <person name="Zhang H."/>
        </authorList>
    </citation>
    <scope>NUCLEOTIDE SEQUENCE</scope>
    <source>
        <strain evidence="2">KEN8</strain>
    </source>
</reference>
<protein>
    <submittedName>
        <fullName evidence="2">Protein JASON</fullName>
    </submittedName>
</protein>
<sequence>MTDLHGISPDVITHRLSVNPDAKTVKNSKRMFGVKRIPVIKKEVDKLLKAKCMHPVQYLEWLANVVLVPNPIEKWHLCIDFTDLNKEPVVSRSKNALSSLFQCDDESLGQGEEGRRNPLPKELGGRELKDEAKFLKACGTLPETPIEIRKASEKWQDIPARIGEEKSSKLISWLPNASIEKLKLEKQSDESPRPVKIHEEWLTGLGSLMDSPSRDGLACYAHITRHQIPLDQRTTGFLIDRNDILGTLRLTNSYSVVSCLTDGHMGRVSSSSIQRRDIQNVFTALEARDSETHSETSSISPGLFAPSVQCKNKSVRFDSESDRSAFSSKGSSSEGASRYSKQSRLGGSRSVTKPSAYPTLLKLTDEMQTPGTVFPAYINDIGGEKVTKVRSQYVHPVLDPAKNPSQCNELKDENSDSQHLGESLKQNDEINLMSTPTSKLAVEHLSVGEEMKNEASLSSWLKPPSAKQDGNNKQFGSVSGEKVYLRRTPADRPILGMVAAHWNDDEESHVSPKWWDGNGIPNSTNKYKEDQKVSWHATPFEERLEKALSEETFISQSMLCWKPVSKTPPVDFSESEESDTALSHLQSPSHYKSVVSF</sequence>
<dbReference type="AlphaFoldDB" id="A0AAW2Q367"/>
<dbReference type="SUPFAM" id="SSF56672">
    <property type="entry name" value="DNA/RNA polymerases"/>
    <property type="match status" value="1"/>
</dbReference>
<dbReference type="GO" id="GO:0007142">
    <property type="term" value="P:male meiosis II"/>
    <property type="evidence" value="ECO:0007669"/>
    <property type="project" value="InterPro"/>
</dbReference>
<dbReference type="EMBL" id="JACGWM010000007">
    <property type="protein sequence ID" value="KAL0362117.1"/>
    <property type="molecule type" value="Genomic_DNA"/>
</dbReference>
<evidence type="ECO:0000256" key="1">
    <source>
        <dbReference type="SAM" id="MobiDB-lite"/>
    </source>
</evidence>
<dbReference type="PANTHER" id="PTHR33318:SF7">
    <property type="entry name" value="PROTEIN JASON"/>
    <property type="match status" value="1"/>
</dbReference>
<feature type="region of interest" description="Disordered" evidence="1">
    <location>
        <begin position="321"/>
        <end position="354"/>
    </location>
</feature>
<accession>A0AAW2Q367</accession>
<proteinExistence type="predicted"/>
<feature type="compositionally biased region" description="Low complexity" evidence="1">
    <location>
        <begin position="324"/>
        <end position="340"/>
    </location>
</feature>
<feature type="region of interest" description="Disordered" evidence="1">
    <location>
        <begin position="398"/>
        <end position="420"/>
    </location>
</feature>
<name>A0AAW2Q367_9LAMI</name>
<organism evidence="2">
    <name type="scientific">Sesamum calycinum</name>
    <dbReference type="NCBI Taxonomy" id="2727403"/>
    <lineage>
        <taxon>Eukaryota</taxon>
        <taxon>Viridiplantae</taxon>
        <taxon>Streptophyta</taxon>
        <taxon>Embryophyta</taxon>
        <taxon>Tracheophyta</taxon>
        <taxon>Spermatophyta</taxon>
        <taxon>Magnoliopsida</taxon>
        <taxon>eudicotyledons</taxon>
        <taxon>Gunneridae</taxon>
        <taxon>Pentapetalae</taxon>
        <taxon>asterids</taxon>
        <taxon>lamiids</taxon>
        <taxon>Lamiales</taxon>
        <taxon>Pedaliaceae</taxon>
        <taxon>Sesamum</taxon>
    </lineage>
</organism>
<evidence type="ECO:0000313" key="2">
    <source>
        <dbReference type="EMBL" id="KAL0362117.1"/>
    </source>
</evidence>
<comment type="caution">
    <text evidence="2">The sequence shown here is derived from an EMBL/GenBank/DDBJ whole genome shotgun (WGS) entry which is preliminary data.</text>
</comment>